<dbReference type="PROSITE" id="PS51764">
    <property type="entry name" value="GH26"/>
    <property type="match status" value="1"/>
</dbReference>
<dbReference type="InterPro" id="IPR000805">
    <property type="entry name" value="Glyco_hydro_26"/>
</dbReference>
<gene>
    <name evidence="10" type="ORF">SAMN05216480_104182</name>
</gene>
<sequence>MKIISLKTTYILFISVLFLSSCKSIYTSEYKKPVLVDKNISTPTKYLHKKLFLISKEGFAVSQQDATSYGIGWKYADQQTAMPLKSDVYDVVNDYPAGFGFDIGGIEYAHTHNLDGVAFTDMKTLMVEAYKNGGFVTVSWHLGNPVSGGNSWDTTPAVSDIIEGGAYHETYKLWVKRVADFFKSVTYKNKPIPIIFRPFHEMNGSWFWWGDKNCNTIDYIKLWRETVNLLRDEYNVHNVLYVYSPNKLNATDEYLKYYPADAYVDILGIDIYDFYNTEDFIKSVQHDLNIVKNTAETHNKLFAFTETGLEKLNTAAWFTNTLYPYIKDSGICWILFWRNHTTNHFYMPYKKQALENDLIEFSELPKTLFLKDIQKIKIKK</sequence>
<dbReference type="AlphaFoldDB" id="A0A1I7GFQ0"/>
<evidence type="ECO:0000259" key="9">
    <source>
        <dbReference type="PROSITE" id="PS51764"/>
    </source>
</evidence>
<evidence type="ECO:0000313" key="11">
    <source>
        <dbReference type="Proteomes" id="UP000199138"/>
    </source>
</evidence>
<dbReference type="PANTHER" id="PTHR40079">
    <property type="entry name" value="MANNAN ENDO-1,4-BETA-MANNOSIDASE E-RELATED"/>
    <property type="match status" value="1"/>
</dbReference>
<evidence type="ECO:0000256" key="7">
    <source>
        <dbReference type="PIRSR" id="PIRSR018168-3"/>
    </source>
</evidence>
<dbReference type="Pfam" id="PF02156">
    <property type="entry name" value="Glyco_hydro_26"/>
    <property type="match status" value="1"/>
</dbReference>
<dbReference type="PANTHER" id="PTHR40079:SF4">
    <property type="entry name" value="GH26 DOMAIN-CONTAINING PROTEIN-RELATED"/>
    <property type="match status" value="1"/>
</dbReference>
<reference evidence="10 11" key="1">
    <citation type="submission" date="2016-10" db="EMBL/GenBank/DDBJ databases">
        <authorList>
            <person name="de Groot N.N."/>
        </authorList>
    </citation>
    <scope>NUCLEOTIDE SEQUENCE [LARGE SCALE GENOMIC DNA]</scope>
    <source>
        <strain evidence="10 11">CGMCC 1.12333</strain>
    </source>
</reference>
<dbReference type="PRINTS" id="PR00739">
    <property type="entry name" value="GLHYDRLASE26"/>
</dbReference>
<keyword evidence="2 4" id="KW-0378">Hydrolase</keyword>
<dbReference type="STRING" id="1224947.SAMN05216480_104182"/>
<dbReference type="Proteomes" id="UP000199138">
    <property type="component" value="Unassembled WGS sequence"/>
</dbReference>
<dbReference type="EC" id="3.2.1.78" evidence="4"/>
<evidence type="ECO:0000256" key="6">
    <source>
        <dbReference type="PIRSR" id="PIRSR018168-2"/>
    </source>
</evidence>
<dbReference type="GO" id="GO:0005576">
    <property type="term" value="C:extracellular region"/>
    <property type="evidence" value="ECO:0007669"/>
    <property type="project" value="UniProtKB-SubCell"/>
</dbReference>
<name>A0A1I7GFQ0_9FLAO</name>
<feature type="site" description="Plays an important role in maintaining the position of the catalytic nucleophile" evidence="7">
    <location>
        <position position="200"/>
    </location>
</feature>
<keyword evidence="4" id="KW-0119">Carbohydrate metabolism</keyword>
<proteinExistence type="inferred from homology"/>
<comment type="subcellular location">
    <subcellularLocation>
        <location evidence="4">Secreted</location>
    </subcellularLocation>
</comment>
<dbReference type="PROSITE" id="PS51257">
    <property type="entry name" value="PROKAR_LIPOPROTEIN"/>
    <property type="match status" value="1"/>
</dbReference>
<evidence type="ECO:0000256" key="5">
    <source>
        <dbReference type="PIRSR" id="PIRSR018168-1"/>
    </source>
</evidence>
<evidence type="ECO:0000256" key="8">
    <source>
        <dbReference type="PROSITE-ProRule" id="PRU01100"/>
    </source>
</evidence>
<feature type="binding site" evidence="6">
    <location>
        <position position="141"/>
    </location>
    <ligand>
        <name>substrate</name>
    </ligand>
</feature>
<dbReference type="GO" id="GO:0006080">
    <property type="term" value="P:substituted mannan metabolic process"/>
    <property type="evidence" value="ECO:0007669"/>
    <property type="project" value="UniProtKB-UniRule"/>
</dbReference>
<feature type="active site" description="Proton donor" evidence="5 8">
    <location>
        <position position="201"/>
    </location>
</feature>
<dbReference type="EMBL" id="FPBK01000004">
    <property type="protein sequence ID" value="SFU47289.1"/>
    <property type="molecule type" value="Genomic_DNA"/>
</dbReference>
<feature type="binding site" evidence="6">
    <location>
        <position position="272"/>
    </location>
    <ligand>
        <name>substrate</name>
    </ligand>
</feature>
<keyword evidence="11" id="KW-1185">Reference proteome</keyword>
<accession>A0A1I7GFQ0</accession>
<feature type="binding site" evidence="6">
    <location>
        <position position="206"/>
    </location>
    <ligand>
        <name>substrate</name>
    </ligand>
</feature>
<evidence type="ECO:0000256" key="2">
    <source>
        <dbReference type="ARBA" id="ARBA00022801"/>
    </source>
</evidence>
<comment type="catalytic activity">
    <reaction evidence="4">
        <text>Random hydrolysis of (1-&gt;4)-beta-D-mannosidic linkages in mannans, galactomannans and glucomannans.</text>
        <dbReference type="EC" id="3.2.1.78"/>
    </reaction>
</comment>
<feature type="active site" description="Nucleophile" evidence="5 8">
    <location>
        <position position="306"/>
    </location>
</feature>
<dbReference type="SUPFAM" id="SSF51445">
    <property type="entry name" value="(Trans)glycosidases"/>
    <property type="match status" value="1"/>
</dbReference>
<protein>
    <recommendedName>
        <fullName evidence="4">Mannan endo-1,4-beta-mannosidase</fullName>
        <ecNumber evidence="4">3.2.1.78</ecNumber>
    </recommendedName>
</protein>
<dbReference type="Gene3D" id="3.20.20.80">
    <property type="entry name" value="Glycosidases"/>
    <property type="match status" value="1"/>
</dbReference>
<dbReference type="InterPro" id="IPR022790">
    <property type="entry name" value="GH26_dom"/>
</dbReference>
<dbReference type="GO" id="GO:0016985">
    <property type="term" value="F:mannan endo-1,4-beta-mannosidase activity"/>
    <property type="evidence" value="ECO:0007669"/>
    <property type="project" value="UniProtKB-UniRule"/>
</dbReference>
<feature type="domain" description="GH26" evidence="9">
    <location>
        <begin position="42"/>
        <end position="371"/>
    </location>
</feature>
<evidence type="ECO:0000256" key="4">
    <source>
        <dbReference type="PIRNR" id="PIRNR018168"/>
    </source>
</evidence>
<organism evidence="10 11">
    <name type="scientific">Pustulibacterium marinum</name>
    <dbReference type="NCBI Taxonomy" id="1224947"/>
    <lineage>
        <taxon>Bacteria</taxon>
        <taxon>Pseudomonadati</taxon>
        <taxon>Bacteroidota</taxon>
        <taxon>Flavobacteriia</taxon>
        <taxon>Flavobacteriales</taxon>
        <taxon>Flavobacteriaceae</taxon>
        <taxon>Pustulibacterium</taxon>
    </lineage>
</organism>
<evidence type="ECO:0000256" key="1">
    <source>
        <dbReference type="ARBA" id="ARBA00007754"/>
    </source>
</evidence>
<dbReference type="InterPro" id="IPR016714">
    <property type="entry name" value="MANB/E"/>
</dbReference>
<evidence type="ECO:0000313" key="10">
    <source>
        <dbReference type="EMBL" id="SFU47289.1"/>
    </source>
</evidence>
<dbReference type="PIRSF" id="PIRSF018168">
    <property type="entry name" value="Mannan-1_4-beta-mannosidase"/>
    <property type="match status" value="1"/>
</dbReference>
<comment type="similarity">
    <text evidence="1 4 8">Belongs to the glycosyl hydrolase 26 family.</text>
</comment>
<dbReference type="OrthoDB" id="9816550at2"/>
<dbReference type="InterPro" id="IPR017853">
    <property type="entry name" value="GH"/>
</dbReference>
<evidence type="ECO:0000256" key="3">
    <source>
        <dbReference type="ARBA" id="ARBA00023295"/>
    </source>
</evidence>
<keyword evidence="4" id="KW-0964">Secreted</keyword>
<keyword evidence="3 4" id="KW-0326">Glycosidase</keyword>